<dbReference type="SUPFAM" id="SSF55781">
    <property type="entry name" value="GAF domain-like"/>
    <property type="match status" value="1"/>
</dbReference>
<evidence type="ECO:0000313" key="9">
    <source>
        <dbReference type="EMBL" id="MDR6725482.1"/>
    </source>
</evidence>
<dbReference type="PANTHER" id="PTHR34824">
    <property type="entry name" value="HEAT-INDUCIBLE TRANSCRIPTION REPRESSOR HRCA"/>
    <property type="match status" value="1"/>
</dbReference>
<dbReference type="Proteomes" id="UP001254832">
    <property type="component" value="Unassembled WGS sequence"/>
</dbReference>
<feature type="domain" description="Winged helix-turn-helix transcription repressor HrcA DNA-binding" evidence="8">
    <location>
        <begin position="1"/>
        <end position="72"/>
    </location>
</feature>
<dbReference type="InterPro" id="IPR023120">
    <property type="entry name" value="WHTH_transcript_rep_HrcA_IDD"/>
</dbReference>
<evidence type="ECO:0000256" key="6">
    <source>
        <dbReference type="HAMAP-Rule" id="MF_00081"/>
    </source>
</evidence>
<dbReference type="GO" id="GO:0045892">
    <property type="term" value="P:negative regulation of DNA-templated transcription"/>
    <property type="evidence" value="ECO:0007669"/>
    <property type="project" value="UniProtKB-UniRule"/>
</dbReference>
<dbReference type="InterPro" id="IPR005104">
    <property type="entry name" value="WHTH_HrcA_DNA-bd"/>
</dbReference>
<accession>A0AAP5LN94</accession>
<dbReference type="RefSeq" id="WP_056695970.1">
    <property type="nucleotide sequence ID" value="NZ_JAVDTR010000011.1"/>
</dbReference>
<dbReference type="Pfam" id="PF03444">
    <property type="entry name" value="WHD_HrcA"/>
    <property type="match status" value="1"/>
</dbReference>
<dbReference type="InterPro" id="IPR029016">
    <property type="entry name" value="GAF-like_dom_sf"/>
</dbReference>
<dbReference type="PIRSF" id="PIRSF005485">
    <property type="entry name" value="HrcA"/>
    <property type="match status" value="1"/>
</dbReference>
<gene>
    <name evidence="6" type="primary">hrcA</name>
    <name evidence="9" type="ORF">J2W91_003981</name>
</gene>
<comment type="caution">
    <text evidence="9">The sequence shown here is derived from an EMBL/GenBank/DDBJ whole genome shotgun (WGS) entry which is preliminary data.</text>
</comment>
<dbReference type="Gene3D" id="3.30.390.60">
    <property type="entry name" value="Heat-inducible transcription repressor hrca homolog, domain 3"/>
    <property type="match status" value="1"/>
</dbReference>
<dbReference type="Gene3D" id="1.10.10.10">
    <property type="entry name" value="Winged helix-like DNA-binding domain superfamily/Winged helix DNA-binding domain"/>
    <property type="match status" value="1"/>
</dbReference>
<comment type="function">
    <text evidence="5 6">Negative regulator of class I heat shock genes (grpE-dnaK-dnaJ and groELS operons). Prevents heat-shock induction of these operons.</text>
</comment>
<dbReference type="SUPFAM" id="SSF46785">
    <property type="entry name" value="Winged helix' DNA-binding domain"/>
    <property type="match status" value="1"/>
</dbReference>
<dbReference type="AlphaFoldDB" id="A0AAP5LN94"/>
<dbReference type="InterPro" id="IPR002571">
    <property type="entry name" value="HrcA"/>
</dbReference>
<evidence type="ECO:0000259" key="7">
    <source>
        <dbReference type="Pfam" id="PF01628"/>
    </source>
</evidence>
<evidence type="ECO:0000259" key="8">
    <source>
        <dbReference type="Pfam" id="PF03444"/>
    </source>
</evidence>
<comment type="similarity">
    <text evidence="6">Belongs to the HrcA family.</text>
</comment>
<protein>
    <recommendedName>
        <fullName evidence="6">Heat-inducible transcription repressor HrcA</fullName>
    </recommendedName>
</protein>
<keyword evidence="4 6" id="KW-0804">Transcription</keyword>
<dbReference type="InterPro" id="IPR036390">
    <property type="entry name" value="WH_DNA-bd_sf"/>
</dbReference>
<dbReference type="EMBL" id="JAVDTR010000011">
    <property type="protein sequence ID" value="MDR6725482.1"/>
    <property type="molecule type" value="Genomic_DNA"/>
</dbReference>
<reference evidence="9" key="1">
    <citation type="submission" date="2023-07" db="EMBL/GenBank/DDBJ databases">
        <title>Sorghum-associated microbial communities from plants grown in Nebraska, USA.</title>
        <authorList>
            <person name="Schachtman D."/>
        </authorList>
    </citation>
    <scope>NUCLEOTIDE SEQUENCE</scope>
    <source>
        <strain evidence="9">BE80</strain>
    </source>
</reference>
<dbReference type="FunFam" id="1.10.10.10:FF:000049">
    <property type="entry name" value="Heat-inducible transcription repressor HrcA"/>
    <property type="match status" value="1"/>
</dbReference>
<evidence type="ECO:0000256" key="3">
    <source>
        <dbReference type="ARBA" id="ARBA00023016"/>
    </source>
</evidence>
<dbReference type="GO" id="GO:0003677">
    <property type="term" value="F:DNA binding"/>
    <property type="evidence" value="ECO:0007669"/>
    <property type="project" value="InterPro"/>
</dbReference>
<dbReference type="InterPro" id="IPR036388">
    <property type="entry name" value="WH-like_DNA-bd_sf"/>
</dbReference>
<feature type="domain" description="Heat-inducible transcription repressor HrcA C-terminal" evidence="7">
    <location>
        <begin position="104"/>
        <end position="324"/>
    </location>
</feature>
<dbReference type="PANTHER" id="PTHR34824:SF1">
    <property type="entry name" value="HEAT-INDUCIBLE TRANSCRIPTION REPRESSOR HRCA"/>
    <property type="match status" value="1"/>
</dbReference>
<evidence type="ECO:0000313" key="10">
    <source>
        <dbReference type="Proteomes" id="UP001254832"/>
    </source>
</evidence>
<keyword evidence="1 6" id="KW-0678">Repressor</keyword>
<dbReference type="NCBIfam" id="TIGR00331">
    <property type="entry name" value="hrcA"/>
    <property type="match status" value="1"/>
</dbReference>
<proteinExistence type="inferred from homology"/>
<dbReference type="Gene3D" id="3.30.450.40">
    <property type="match status" value="1"/>
</dbReference>
<dbReference type="Pfam" id="PF01628">
    <property type="entry name" value="HrcA"/>
    <property type="match status" value="1"/>
</dbReference>
<evidence type="ECO:0000256" key="1">
    <source>
        <dbReference type="ARBA" id="ARBA00022491"/>
    </source>
</evidence>
<evidence type="ECO:0000256" key="5">
    <source>
        <dbReference type="ARBA" id="ARBA00055319"/>
    </source>
</evidence>
<evidence type="ECO:0000256" key="4">
    <source>
        <dbReference type="ARBA" id="ARBA00023163"/>
    </source>
</evidence>
<dbReference type="HAMAP" id="MF_00081">
    <property type="entry name" value="HrcA"/>
    <property type="match status" value="1"/>
</dbReference>
<keyword evidence="2 6" id="KW-0805">Transcription regulation</keyword>
<name>A0AAP5LN94_PAEAM</name>
<evidence type="ECO:0000256" key="2">
    <source>
        <dbReference type="ARBA" id="ARBA00023015"/>
    </source>
</evidence>
<keyword evidence="3 6" id="KW-0346">Stress response</keyword>
<dbReference type="InterPro" id="IPR021153">
    <property type="entry name" value="HrcA_C"/>
</dbReference>
<sequence length="343" mass="38836">MLTERQRMILNAIVDDYIRSAEPVGSRSISKRGDVGYSPATIRNEMADLEDMGFLEQPHTSAGRIPSHKGYRYYVDHLVPWNQVEPQELDDLKSFFAEKLNVMEQVIQHASVILSHMTNYTSILLGPEVFHTSLRHFQLLPLNEREAVAIIVTNTGQVENKTVQIPPEISVAEMENVVRLLNTKLVGVPIYKLKSRLYTELGQEMERHINRYEEVMQVLNSAFDNEHDNRLFLSGATNMLTQPEFKDVEKVKDILDLLDETPTLMKLMMPVPGGSGIQVRIGTENDHEAFANCSLITASYSLDGEALGSIGILGPTRMDYARVIHILNTLSRDLTSMLTHRFK</sequence>
<organism evidence="9 10">
    <name type="scientific">Paenibacillus amylolyticus</name>
    <dbReference type="NCBI Taxonomy" id="1451"/>
    <lineage>
        <taxon>Bacteria</taxon>
        <taxon>Bacillati</taxon>
        <taxon>Bacillota</taxon>
        <taxon>Bacilli</taxon>
        <taxon>Bacillales</taxon>
        <taxon>Paenibacillaceae</taxon>
        <taxon>Paenibacillus</taxon>
    </lineage>
</organism>